<sequence>MFVIVTTKKNKKNESNINRFTCFKSIYIEFINIYNKVSLYILSVVEVQLEKIRYSNFLHKAV</sequence>
<evidence type="ECO:0000313" key="2">
    <source>
        <dbReference type="Proteomes" id="UP000225766"/>
    </source>
</evidence>
<organism evidence="1 2">
    <name type="scientific">Bacillus cereus</name>
    <dbReference type="NCBI Taxonomy" id="1396"/>
    <lineage>
        <taxon>Bacteria</taxon>
        <taxon>Bacillati</taxon>
        <taxon>Bacillota</taxon>
        <taxon>Bacilli</taxon>
        <taxon>Bacillales</taxon>
        <taxon>Bacillaceae</taxon>
        <taxon>Bacillus</taxon>
        <taxon>Bacillus cereus group</taxon>
    </lineage>
</organism>
<name>A0A2C1LVF3_BACCE</name>
<dbReference type="Proteomes" id="UP000225766">
    <property type="component" value="Unassembled WGS sequence"/>
</dbReference>
<dbReference type="EMBL" id="NUMG01000011">
    <property type="protein sequence ID" value="PGU02437.1"/>
    <property type="molecule type" value="Genomic_DNA"/>
</dbReference>
<accession>A0A2C1LVF3</accession>
<reference evidence="1 2" key="1">
    <citation type="submission" date="2017-09" db="EMBL/GenBank/DDBJ databases">
        <title>Large-scale bioinformatics analysis of Bacillus genomes uncovers conserved roles of natural products in bacterial physiology.</title>
        <authorList>
            <consortium name="Agbiome Team Llc"/>
            <person name="Bleich R.M."/>
            <person name="Grubbs K.J."/>
            <person name="Santa Maria K.C."/>
            <person name="Allen S.E."/>
            <person name="Farag S."/>
            <person name="Shank E.A."/>
            <person name="Bowers A."/>
        </authorList>
    </citation>
    <scope>NUCLEOTIDE SEQUENCE [LARGE SCALE GENOMIC DNA]</scope>
    <source>
        <strain evidence="1 2">AFS040105</strain>
    </source>
</reference>
<comment type="caution">
    <text evidence="1">The sequence shown here is derived from an EMBL/GenBank/DDBJ whole genome shotgun (WGS) entry which is preliminary data.</text>
</comment>
<dbReference type="AlphaFoldDB" id="A0A2C1LVF3"/>
<evidence type="ECO:0000313" key="1">
    <source>
        <dbReference type="EMBL" id="PGU02437.1"/>
    </source>
</evidence>
<protein>
    <submittedName>
        <fullName evidence="1">Uncharacterized protein</fullName>
    </submittedName>
</protein>
<proteinExistence type="predicted"/>
<gene>
    <name evidence="1" type="ORF">COD19_11625</name>
</gene>